<dbReference type="EMBL" id="PEDL01000005">
    <property type="protein sequence ID" value="PHV71014.1"/>
    <property type="molecule type" value="Genomic_DNA"/>
</dbReference>
<sequence length="414" mass="47024">MKNYTLHIPEGVRDYIGEEASIKETLQNQIKKVFTGYSYNLIETPTFEYLDVFTLGENSFQKPQLYHLINRQGEVVALRSDMTRAIARVASTQNSQCPFPQRYAYMANSFRYPERYQGKLHEFTQGGIELIGINSIEADAEVIKVAIDALRAVGVEDFTIHIGSSQFLEYTLSDIGLSEKSKEAVYKAIDHKDAVSLRSILEAAHMDSETLEMLLELMQCAGKIELLRSVKERMSAPASKAALTYLEELYEVLEDYGASQYVLFDFSLLSYANYYTGVMFQIFTKGVGSAIVEGGRYDGLLQMFKENRPAVGFGVHIHLLLQKLLKEKVVPSMNKSRTLVFYKREARQMALKVIEGFRKDGLVVETSFFDTFEETLAYGKQMGMGGVLYFKEDDKVEIYNLEKDTMQETNVNAL</sequence>
<accession>A0AC61DCH1</accession>
<keyword evidence="1" id="KW-0808">Transferase</keyword>
<name>A0AC61DCH1_9FIRM</name>
<evidence type="ECO:0000313" key="2">
    <source>
        <dbReference type="Proteomes" id="UP000224460"/>
    </source>
</evidence>
<keyword evidence="2" id="KW-1185">Reference proteome</keyword>
<reference evidence="1" key="1">
    <citation type="submission" date="2017-10" db="EMBL/GenBank/DDBJ databases">
        <title>Genome sequence of cellulolytic Lachnospiraceae bacterium XHS1971 isolated from hotspring sediment.</title>
        <authorList>
            <person name="Vasudevan G."/>
            <person name="Joshi A.J."/>
            <person name="Hivarkar S."/>
            <person name="Lanjekar V.B."/>
            <person name="Dhakephalkar P.K."/>
            <person name="Dagar S."/>
        </authorList>
    </citation>
    <scope>NUCLEOTIDE SEQUENCE</scope>
    <source>
        <strain evidence="1">XHS1971</strain>
    </source>
</reference>
<dbReference type="Proteomes" id="UP000224460">
    <property type="component" value="Unassembled WGS sequence"/>
</dbReference>
<comment type="caution">
    <text evidence="1">The sequence shown here is derived from an EMBL/GenBank/DDBJ whole genome shotgun (WGS) entry which is preliminary data.</text>
</comment>
<protein>
    <submittedName>
        <fullName evidence="1">ATP phosphoribosyltransferase regulatory subunit</fullName>
    </submittedName>
</protein>
<keyword evidence="1" id="KW-0328">Glycosyltransferase</keyword>
<proteinExistence type="predicted"/>
<organism evidence="1 2">
    <name type="scientific">Sporanaerobium hydrogeniformans</name>
    <dbReference type="NCBI Taxonomy" id="3072179"/>
    <lineage>
        <taxon>Bacteria</taxon>
        <taxon>Bacillati</taxon>
        <taxon>Bacillota</taxon>
        <taxon>Clostridia</taxon>
        <taxon>Lachnospirales</taxon>
        <taxon>Lachnospiraceae</taxon>
        <taxon>Sporanaerobium</taxon>
    </lineage>
</organism>
<gene>
    <name evidence="1" type="primary">hisZ</name>
    <name evidence="1" type="ORF">CS063_06675</name>
</gene>
<evidence type="ECO:0000313" key="1">
    <source>
        <dbReference type="EMBL" id="PHV71014.1"/>
    </source>
</evidence>